<gene>
    <name evidence="5" type="ORF">QTP81_01395</name>
</gene>
<dbReference type="RefSeq" id="WP_289363177.1">
    <property type="nucleotide sequence ID" value="NZ_JAUCBP010000001.1"/>
</dbReference>
<accession>A0ABT7SST6</accession>
<evidence type="ECO:0000256" key="1">
    <source>
        <dbReference type="ARBA" id="ARBA00004613"/>
    </source>
</evidence>
<feature type="compositionally biased region" description="Gly residues" evidence="4">
    <location>
        <begin position="97"/>
        <end position="113"/>
    </location>
</feature>
<proteinExistence type="predicted"/>
<dbReference type="Proteomes" id="UP001234343">
    <property type="component" value="Unassembled WGS sequence"/>
</dbReference>
<evidence type="ECO:0000313" key="5">
    <source>
        <dbReference type="EMBL" id="MDM7859258.1"/>
    </source>
</evidence>
<dbReference type="InterPro" id="IPR050557">
    <property type="entry name" value="RTX_toxin/Mannuronan_C5-epim"/>
</dbReference>
<evidence type="ECO:0000313" key="6">
    <source>
        <dbReference type="Proteomes" id="UP001234343"/>
    </source>
</evidence>
<keyword evidence="3" id="KW-0106">Calcium</keyword>
<evidence type="ECO:0000256" key="4">
    <source>
        <dbReference type="SAM" id="MobiDB-lite"/>
    </source>
</evidence>
<evidence type="ECO:0000256" key="3">
    <source>
        <dbReference type="ARBA" id="ARBA00022837"/>
    </source>
</evidence>
<sequence>MKLNPIMLALPIATVSLFGNIQVIESNQKQNSYLSSISKVKFTWNRAMANDPECWWEGEFFRCDSADDPYRPPGFGWGGWWDTDDWIYYDDPVDDGGGAGGGSGGNGSDGNGSGEPLELSTAEIVELTTKFGQLKAAVIALLDDPRVNLSVLERGKLTKLVSGLIDITSALQSGGPGLEAFLAGNTDEAVLTAVSFLAGAVTGVVLTSSGAPVVASLIGGWLASEIVEISYELILDVSAFVYDEFQDEDSFINNPFDDFLCGLGNPLCDDTKFIPPILLDLTGDGITLLSMKDSRARMDIDSDGFEERISWVGATDGILVIDHNGSGTVDHYNEFSFASFAGRGSSDLDGLKTFDDNGDGVFDHLDRAFDSAFVWIDSNSNAKDDGELISASQFGLTSISLIGEEKYEEVNGNVVVTEISYNSEINGASTSFVALDTLLYGSKSSGVKKHEYADGAVVVEREDGQVLLSLKGVDEQVLDIGTSAYGIWSSFGWVVTGRGDDTITISQDTGVRLKSGAGNDDVAGGRGNDLIRGGKGNDLLRGGKGNDKLVGGRGRDTLRGGKGDDVFIGGRGKDMFVVGKGHDVIEDFVPGKDSIKIRTEFGQFIPKYSDFTETDKGLKLYLSDDSSVLLRRISIEDIQLEDFS</sequence>
<dbReference type="PROSITE" id="PS00330">
    <property type="entry name" value="HEMOLYSIN_CALCIUM"/>
    <property type="match status" value="3"/>
</dbReference>
<dbReference type="PANTHER" id="PTHR38340:SF1">
    <property type="entry name" value="S-LAYER PROTEIN"/>
    <property type="match status" value="1"/>
</dbReference>
<feature type="region of interest" description="Disordered" evidence="4">
    <location>
        <begin position="97"/>
        <end position="116"/>
    </location>
</feature>
<protein>
    <recommendedName>
        <fullName evidence="7">Calcium-binding protein</fullName>
    </recommendedName>
</protein>
<dbReference type="PRINTS" id="PR00313">
    <property type="entry name" value="CABNDNGRPT"/>
</dbReference>
<dbReference type="Pfam" id="PF00353">
    <property type="entry name" value="HemolysinCabind"/>
    <property type="match status" value="2"/>
</dbReference>
<comment type="caution">
    <text evidence="5">The sequence shown here is derived from an EMBL/GenBank/DDBJ whole genome shotgun (WGS) entry which is preliminary data.</text>
</comment>
<keyword evidence="6" id="KW-1185">Reference proteome</keyword>
<evidence type="ECO:0008006" key="7">
    <source>
        <dbReference type="Google" id="ProtNLM"/>
    </source>
</evidence>
<comment type="subcellular location">
    <subcellularLocation>
        <location evidence="1">Secreted</location>
    </subcellularLocation>
</comment>
<reference evidence="5 6" key="1">
    <citation type="submission" date="2023-06" db="EMBL/GenBank/DDBJ databases">
        <title>Alteromonas sp. ASW11-36 isolated from intertidal sand.</title>
        <authorList>
            <person name="Li Y."/>
        </authorList>
    </citation>
    <scope>NUCLEOTIDE SEQUENCE [LARGE SCALE GENOMIC DNA]</scope>
    <source>
        <strain evidence="5 6">ASW11-36</strain>
    </source>
</reference>
<dbReference type="PANTHER" id="PTHR38340">
    <property type="entry name" value="S-LAYER PROTEIN"/>
    <property type="match status" value="1"/>
</dbReference>
<dbReference type="InterPro" id="IPR001343">
    <property type="entry name" value="Hemolysn_Ca-bd"/>
</dbReference>
<organism evidence="5 6">
    <name type="scientific">Alteromonas arenosi</name>
    <dbReference type="NCBI Taxonomy" id="3055817"/>
    <lineage>
        <taxon>Bacteria</taxon>
        <taxon>Pseudomonadati</taxon>
        <taxon>Pseudomonadota</taxon>
        <taxon>Gammaproteobacteria</taxon>
        <taxon>Alteromonadales</taxon>
        <taxon>Alteromonadaceae</taxon>
        <taxon>Alteromonas/Salinimonas group</taxon>
        <taxon>Alteromonas</taxon>
    </lineage>
</organism>
<dbReference type="SUPFAM" id="SSF51120">
    <property type="entry name" value="beta-Roll"/>
    <property type="match status" value="1"/>
</dbReference>
<evidence type="ECO:0000256" key="2">
    <source>
        <dbReference type="ARBA" id="ARBA00022525"/>
    </source>
</evidence>
<dbReference type="Gene3D" id="2.150.10.10">
    <property type="entry name" value="Serralysin-like metalloprotease, C-terminal"/>
    <property type="match status" value="1"/>
</dbReference>
<dbReference type="InterPro" id="IPR018511">
    <property type="entry name" value="Hemolysin-typ_Ca-bd_CS"/>
</dbReference>
<keyword evidence="2" id="KW-0964">Secreted</keyword>
<name>A0ABT7SST6_9ALTE</name>
<dbReference type="InterPro" id="IPR011049">
    <property type="entry name" value="Serralysin-like_metalloprot_C"/>
</dbReference>
<dbReference type="EMBL" id="JAUCBP010000001">
    <property type="protein sequence ID" value="MDM7859258.1"/>
    <property type="molecule type" value="Genomic_DNA"/>
</dbReference>